<dbReference type="PRINTS" id="PR00364">
    <property type="entry name" value="DISEASERSIST"/>
</dbReference>
<comment type="caution">
    <text evidence="3">The sequence shown here is derived from an EMBL/GenBank/DDBJ whole genome shotgun (WGS) entry which is preliminary data.</text>
</comment>
<dbReference type="GO" id="GO:0006952">
    <property type="term" value="P:defense response"/>
    <property type="evidence" value="ECO:0007669"/>
    <property type="project" value="UniProtKB-KW"/>
</dbReference>
<dbReference type="Pfam" id="PF00931">
    <property type="entry name" value="NB-ARC"/>
    <property type="match status" value="1"/>
</dbReference>
<dbReference type="PANTHER" id="PTHR36766">
    <property type="entry name" value="PLANT BROAD-SPECTRUM MILDEW RESISTANCE PROTEIN RPW8"/>
    <property type="match status" value="1"/>
</dbReference>
<dbReference type="Proteomes" id="UP000290289">
    <property type="component" value="Chromosome 7"/>
</dbReference>
<dbReference type="InterPro" id="IPR027417">
    <property type="entry name" value="P-loop_NTPase"/>
</dbReference>
<dbReference type="SUPFAM" id="SSF52540">
    <property type="entry name" value="P-loop containing nucleoside triphosphate hydrolases"/>
    <property type="match status" value="1"/>
</dbReference>
<dbReference type="GO" id="GO:0043531">
    <property type="term" value="F:ADP binding"/>
    <property type="evidence" value="ECO:0007669"/>
    <property type="project" value="InterPro"/>
</dbReference>
<dbReference type="EMBL" id="RDQH01000333">
    <property type="protein sequence ID" value="RXH94763.1"/>
    <property type="molecule type" value="Genomic_DNA"/>
</dbReference>
<feature type="domain" description="NB-ARC" evidence="2">
    <location>
        <begin position="27"/>
        <end position="178"/>
    </location>
</feature>
<protein>
    <recommendedName>
        <fullName evidence="2">NB-ARC domain-containing protein</fullName>
    </recommendedName>
</protein>
<organism evidence="3 4">
    <name type="scientific">Malus domestica</name>
    <name type="common">Apple</name>
    <name type="synonym">Pyrus malus</name>
    <dbReference type="NCBI Taxonomy" id="3750"/>
    <lineage>
        <taxon>Eukaryota</taxon>
        <taxon>Viridiplantae</taxon>
        <taxon>Streptophyta</taxon>
        <taxon>Embryophyta</taxon>
        <taxon>Tracheophyta</taxon>
        <taxon>Spermatophyta</taxon>
        <taxon>Magnoliopsida</taxon>
        <taxon>eudicotyledons</taxon>
        <taxon>Gunneridae</taxon>
        <taxon>Pentapetalae</taxon>
        <taxon>rosids</taxon>
        <taxon>fabids</taxon>
        <taxon>Rosales</taxon>
        <taxon>Rosaceae</taxon>
        <taxon>Amygdaloideae</taxon>
        <taxon>Maleae</taxon>
        <taxon>Malus</taxon>
    </lineage>
</organism>
<dbReference type="Gene3D" id="1.10.8.430">
    <property type="entry name" value="Helical domain of apoptotic protease-activating factors"/>
    <property type="match status" value="1"/>
</dbReference>
<keyword evidence="4" id="KW-1185">Reference proteome</keyword>
<accession>A0A498JLS4</accession>
<dbReference type="AlphaFoldDB" id="A0A498JLS4"/>
<sequence>MQLYFLVWIDAWDAVLHLPEVVVSLSQPLEELKMMLLKNEKVSMFMLISPGGVGKTTLATMFCLDREIKVFRKKPNLEHIVQQLYQCEGSQLPTIRNKEIAFMCLQNFIKAKVEHPLLLVLDDVWPGSESLLQKLNEIKRPNYKILVTSRFDFPGLDCSYPFHCKVLDNESAMELFRLSLGDSSFPIDLAIKIVQQCVGVPLTIKVVAGSLRGQPIQIWEQMLYEWSKHSQRDLLFYLGSSLEYGSNKETIKERFLDLCSFLEDQRIPAAALIDM</sequence>
<evidence type="ECO:0000313" key="4">
    <source>
        <dbReference type="Proteomes" id="UP000290289"/>
    </source>
</evidence>
<dbReference type="PANTHER" id="PTHR36766:SF3">
    <property type="entry name" value="RPW8 DOMAIN-CONTAINING PROTEIN"/>
    <property type="match status" value="1"/>
</dbReference>
<gene>
    <name evidence="3" type="ORF">DVH24_024447</name>
</gene>
<dbReference type="Gene3D" id="3.40.50.300">
    <property type="entry name" value="P-loop containing nucleotide triphosphate hydrolases"/>
    <property type="match status" value="1"/>
</dbReference>
<keyword evidence="1" id="KW-0611">Plant defense</keyword>
<proteinExistence type="predicted"/>
<dbReference type="InterPro" id="IPR042197">
    <property type="entry name" value="Apaf_helical"/>
</dbReference>
<name>A0A498JLS4_MALDO</name>
<evidence type="ECO:0000256" key="1">
    <source>
        <dbReference type="ARBA" id="ARBA00022821"/>
    </source>
</evidence>
<evidence type="ECO:0000259" key="2">
    <source>
        <dbReference type="Pfam" id="PF00931"/>
    </source>
</evidence>
<evidence type="ECO:0000313" key="3">
    <source>
        <dbReference type="EMBL" id="RXH94763.1"/>
    </source>
</evidence>
<reference evidence="3 4" key="1">
    <citation type="submission" date="2018-10" db="EMBL/GenBank/DDBJ databases">
        <title>A high-quality apple genome assembly.</title>
        <authorList>
            <person name="Hu J."/>
        </authorList>
    </citation>
    <scope>NUCLEOTIDE SEQUENCE [LARGE SCALE GENOMIC DNA]</scope>
    <source>
        <strain evidence="4">cv. HFTH1</strain>
        <tissue evidence="3">Young leaf</tissue>
    </source>
</reference>
<dbReference type="InterPro" id="IPR002182">
    <property type="entry name" value="NB-ARC"/>
</dbReference>